<reference evidence="2" key="1">
    <citation type="journal article" date="2020" name="Ecol. Evol.">
        <title>Genome structure and content of the rice root-knot nematode (Meloidogyne graminicola).</title>
        <authorList>
            <person name="Phan N.T."/>
            <person name="Danchin E.G.J."/>
            <person name="Klopp C."/>
            <person name="Perfus-Barbeoch L."/>
            <person name="Kozlowski D.K."/>
            <person name="Koutsovoulos G.D."/>
            <person name="Lopez-Roques C."/>
            <person name="Bouchez O."/>
            <person name="Zahm M."/>
            <person name="Besnard G."/>
            <person name="Bellafiore S."/>
        </authorList>
    </citation>
    <scope>NUCLEOTIDE SEQUENCE</scope>
    <source>
        <strain evidence="2">VN-18</strain>
    </source>
</reference>
<gene>
    <name evidence="2" type="ORF">Mgra_00003782</name>
</gene>
<evidence type="ECO:0000313" key="2">
    <source>
        <dbReference type="EMBL" id="KAF7636837.1"/>
    </source>
</evidence>
<dbReference type="AlphaFoldDB" id="A0A8S9ZUG8"/>
<organism evidence="2 3">
    <name type="scientific">Meloidogyne graminicola</name>
    <dbReference type="NCBI Taxonomy" id="189291"/>
    <lineage>
        <taxon>Eukaryota</taxon>
        <taxon>Metazoa</taxon>
        <taxon>Ecdysozoa</taxon>
        <taxon>Nematoda</taxon>
        <taxon>Chromadorea</taxon>
        <taxon>Rhabditida</taxon>
        <taxon>Tylenchina</taxon>
        <taxon>Tylenchomorpha</taxon>
        <taxon>Tylenchoidea</taxon>
        <taxon>Meloidogynidae</taxon>
        <taxon>Meloidogyninae</taxon>
        <taxon>Meloidogyne</taxon>
    </lineage>
</organism>
<name>A0A8S9ZUG8_9BILA</name>
<evidence type="ECO:0000256" key="1">
    <source>
        <dbReference type="SAM" id="Phobius"/>
    </source>
</evidence>
<evidence type="ECO:0000313" key="3">
    <source>
        <dbReference type="Proteomes" id="UP000605970"/>
    </source>
</evidence>
<keyword evidence="3" id="KW-1185">Reference proteome</keyword>
<keyword evidence="1" id="KW-1133">Transmembrane helix</keyword>
<keyword evidence="1" id="KW-0472">Membrane</keyword>
<feature type="transmembrane region" description="Helical" evidence="1">
    <location>
        <begin position="6"/>
        <end position="27"/>
    </location>
</feature>
<accession>A0A8S9ZUG8</accession>
<keyword evidence="1" id="KW-0812">Transmembrane</keyword>
<protein>
    <submittedName>
        <fullName evidence="2">Uncharacterized protein</fullName>
    </submittedName>
</protein>
<dbReference type="Proteomes" id="UP000605970">
    <property type="component" value="Unassembled WGS sequence"/>
</dbReference>
<sequence length="138" mass="16153">MSSLGNYFLIVFMIMCINFEVSVFDLLNRLYDEWNSQNDNVRGCYRLATAIVNAGRASDLFTNLNEEQRRNAIREALNNFYDEFNEKELNQIIEILLNNNFDNNQAIEYIVAIIQQVNDPTNNSHRDQVILKNIQIIN</sequence>
<proteinExistence type="predicted"/>
<comment type="caution">
    <text evidence="2">The sequence shown here is derived from an EMBL/GenBank/DDBJ whole genome shotgun (WGS) entry which is preliminary data.</text>
</comment>
<dbReference type="EMBL" id="JABEBT010000026">
    <property type="protein sequence ID" value="KAF7636837.1"/>
    <property type="molecule type" value="Genomic_DNA"/>
</dbReference>